<dbReference type="Pfam" id="PF08241">
    <property type="entry name" value="Methyltransf_11"/>
    <property type="match status" value="1"/>
</dbReference>
<evidence type="ECO:0000313" key="2">
    <source>
        <dbReference type="EMBL" id="CAG5084301.1"/>
    </source>
</evidence>
<dbReference type="InterPro" id="IPR013216">
    <property type="entry name" value="Methyltransf_11"/>
</dbReference>
<protein>
    <submittedName>
        <fullName evidence="2">Cyclopropane-fatty-acyl-phospholipid synthase</fullName>
    </submittedName>
</protein>
<keyword evidence="3" id="KW-1185">Reference proteome</keyword>
<evidence type="ECO:0000313" key="3">
    <source>
        <dbReference type="Proteomes" id="UP000681526"/>
    </source>
</evidence>
<dbReference type="EMBL" id="CAJRAY010000036">
    <property type="protein sequence ID" value="CAG5084301.1"/>
    <property type="molecule type" value="Genomic_DNA"/>
</dbReference>
<dbReference type="PANTHER" id="PTHR43861">
    <property type="entry name" value="TRANS-ACONITATE 2-METHYLTRANSFERASE-RELATED"/>
    <property type="match status" value="1"/>
</dbReference>
<organism evidence="2 3">
    <name type="scientific">Thermobacillus xylanilyticus</name>
    <dbReference type="NCBI Taxonomy" id="76633"/>
    <lineage>
        <taxon>Bacteria</taxon>
        <taxon>Bacillati</taxon>
        <taxon>Bacillota</taxon>
        <taxon>Bacilli</taxon>
        <taxon>Bacillales</taxon>
        <taxon>Paenibacillaceae</taxon>
        <taxon>Thermobacillus</taxon>
    </lineage>
</organism>
<dbReference type="InterPro" id="IPR029063">
    <property type="entry name" value="SAM-dependent_MTases_sf"/>
</dbReference>
<proteinExistence type="predicted"/>
<dbReference type="SUPFAM" id="SSF53335">
    <property type="entry name" value="S-adenosyl-L-methionine-dependent methyltransferases"/>
    <property type="match status" value="1"/>
</dbReference>
<dbReference type="Proteomes" id="UP000681526">
    <property type="component" value="Unassembled WGS sequence"/>
</dbReference>
<gene>
    <name evidence="2" type="primary">txxe 1333</name>
    <name evidence="2" type="ORF">TXXE_07670</name>
</gene>
<evidence type="ECO:0000259" key="1">
    <source>
        <dbReference type="Pfam" id="PF08241"/>
    </source>
</evidence>
<sequence>MSAQHWQTDIYDNKLDFVSELGRGVVELLAPKIGETILDLGCGTGDLAHEISQSGAAVIGLDLSAEMIDAARRKYPGIDFRVGDAEHFSLEPQVDAVFSNAALHWMTRPGRVIRCVWDALKPGGRFVAEFGGKDNVGTVVRAIIRVLGREYGRDVSPLNPWYFPSIAEYSTLLERQGFRVVYAAHFDRPTRMKDGENGLRVWLAGFADFFFEGLTDREKEDAIRRIESETRPALFRDGAWHIDYKRLRIMAVKPKIE</sequence>
<dbReference type="Gene3D" id="3.40.50.150">
    <property type="entry name" value="Vaccinia Virus protein VP39"/>
    <property type="match status" value="1"/>
</dbReference>
<dbReference type="CDD" id="cd02440">
    <property type="entry name" value="AdoMet_MTases"/>
    <property type="match status" value="1"/>
</dbReference>
<dbReference type="PANTHER" id="PTHR43861:SF1">
    <property type="entry name" value="TRANS-ACONITATE 2-METHYLTRANSFERASE"/>
    <property type="match status" value="1"/>
</dbReference>
<comment type="caution">
    <text evidence="2">The sequence shown here is derived from an EMBL/GenBank/DDBJ whole genome shotgun (WGS) entry which is preliminary data.</text>
</comment>
<reference evidence="2 3" key="1">
    <citation type="submission" date="2021-04" db="EMBL/GenBank/DDBJ databases">
        <authorList>
            <person name="Rakotoarivonina H."/>
        </authorList>
    </citation>
    <scope>NUCLEOTIDE SEQUENCE [LARGE SCALE GENOMIC DNA]</scope>
    <source>
        <strain evidence="2 3">XE</strain>
    </source>
</reference>
<feature type="domain" description="Methyltransferase type 11" evidence="1">
    <location>
        <begin position="38"/>
        <end position="127"/>
    </location>
</feature>
<dbReference type="RefSeq" id="WP_213484105.1">
    <property type="nucleotide sequence ID" value="NZ_CAJRAY010000036.1"/>
</dbReference>
<name>A0ABN7RUY7_THEXY</name>
<accession>A0ABN7RUY7</accession>